<dbReference type="EMBL" id="JAPEVA010000067">
    <property type="protein sequence ID" value="KAJ4401907.1"/>
    <property type="molecule type" value="Genomic_DNA"/>
</dbReference>
<dbReference type="SUPFAM" id="SSF48264">
    <property type="entry name" value="Cytochrome P450"/>
    <property type="match status" value="1"/>
</dbReference>
<evidence type="ECO:0000313" key="7">
    <source>
        <dbReference type="Proteomes" id="UP001140510"/>
    </source>
</evidence>
<dbReference type="InterPro" id="IPR036396">
    <property type="entry name" value="Cyt_P450_sf"/>
</dbReference>
<accession>A0A9W9D560</accession>
<dbReference type="GO" id="GO:0020037">
    <property type="term" value="F:heme binding"/>
    <property type="evidence" value="ECO:0007669"/>
    <property type="project" value="InterPro"/>
</dbReference>
<evidence type="ECO:0008006" key="8">
    <source>
        <dbReference type="Google" id="ProtNLM"/>
    </source>
</evidence>
<gene>
    <name evidence="6" type="ORF">N0V91_007560</name>
</gene>
<dbReference type="InterPro" id="IPR050121">
    <property type="entry name" value="Cytochrome_P450_monoxygenase"/>
</dbReference>
<dbReference type="AlphaFoldDB" id="A0A9W9D560"/>
<dbReference type="CDD" id="cd11070">
    <property type="entry name" value="CYP56-like"/>
    <property type="match status" value="1"/>
</dbReference>
<protein>
    <recommendedName>
        <fullName evidence="8">Cytochrome P450</fullName>
    </recommendedName>
</protein>
<evidence type="ECO:0000256" key="2">
    <source>
        <dbReference type="ARBA" id="ARBA00010617"/>
    </source>
</evidence>
<proteinExistence type="inferred from homology"/>
<dbReference type="PANTHER" id="PTHR24305">
    <property type="entry name" value="CYTOCHROME P450"/>
    <property type="match status" value="1"/>
</dbReference>
<sequence>MWQYVFFVFVGYAAWSYVTLQRNYKRASSMGIPLVRIPVDGLNVPWQVLGALVFKVLDGITSQTLPTYIRYTRRGWFWNDKAQSHLRYGSIWATVTPKTTWVQLGDPDAVYDLFSRKADFIRPYENFKPLELYGPNILTVDAQQWPRHRKLVASPFNESIMKFVWKESTKQAKQMIATWADGDISSVAEDTRTVSLNVLAATGFRKSFDFQSKVADTAKTDVTTSSTYRDALCTVLDNIILLLVLPAQVLLLPYLPQSFNVIGKAAVDFRKHMERMLQEETASVENGEQGSGGIMTSFVRALKVSGSSSGGSMKSRGLTVEELIGNVFLINFAGHDTTANTFAFAFYLLASEPKVQQWLAEELDTVTNDDKDWDYEHLYPSLVRCRAVLYETLRMYPPALALPKHTPTTPQRLQVGDREIVIPANVHVQPSLLALHMHPQYWVEPEKWNPQRWITRASEEGADKDKAREALVKPRRGTYFPWSEGPMNCPGRKFSEVEFTAVISCLMRTHRLSIVRNSGESEMQARQHVREVVNDCDNQMLLKMRDPGRVRLRCEVTTGL</sequence>
<reference evidence="6" key="1">
    <citation type="submission" date="2022-10" db="EMBL/GenBank/DDBJ databases">
        <title>Tapping the CABI collections for fungal endophytes: first genome assemblies for Collariella, Neodidymelliopsis, Ascochyta clinopodiicola, Didymella pomorum, Didymosphaeria variabile, Neocosmospora piperis and Neocucurbitaria cava.</title>
        <authorList>
            <person name="Hill R."/>
        </authorList>
    </citation>
    <scope>NUCLEOTIDE SEQUENCE</scope>
    <source>
        <strain evidence="6">IMI 355091</strain>
    </source>
</reference>
<keyword evidence="4 5" id="KW-0408">Iron</keyword>
<dbReference type="GO" id="GO:0016705">
    <property type="term" value="F:oxidoreductase activity, acting on paired donors, with incorporation or reduction of molecular oxygen"/>
    <property type="evidence" value="ECO:0007669"/>
    <property type="project" value="InterPro"/>
</dbReference>
<dbReference type="PRINTS" id="PR00385">
    <property type="entry name" value="P450"/>
</dbReference>
<keyword evidence="5" id="KW-0349">Heme</keyword>
<keyword evidence="3 5" id="KW-0479">Metal-binding</keyword>
<dbReference type="Gene3D" id="1.10.630.10">
    <property type="entry name" value="Cytochrome P450"/>
    <property type="match status" value="1"/>
</dbReference>
<dbReference type="PRINTS" id="PR00465">
    <property type="entry name" value="EP450IV"/>
</dbReference>
<evidence type="ECO:0000256" key="5">
    <source>
        <dbReference type="PIRSR" id="PIRSR602403-1"/>
    </source>
</evidence>
<evidence type="ECO:0000256" key="4">
    <source>
        <dbReference type="ARBA" id="ARBA00023004"/>
    </source>
</evidence>
<comment type="similarity">
    <text evidence="2">Belongs to the cytochrome P450 family.</text>
</comment>
<keyword evidence="7" id="KW-1185">Reference proteome</keyword>
<evidence type="ECO:0000313" key="6">
    <source>
        <dbReference type="EMBL" id="KAJ4401907.1"/>
    </source>
</evidence>
<dbReference type="Pfam" id="PF00067">
    <property type="entry name" value="p450"/>
    <property type="match status" value="1"/>
</dbReference>
<dbReference type="InterPro" id="IPR001128">
    <property type="entry name" value="Cyt_P450"/>
</dbReference>
<evidence type="ECO:0000256" key="1">
    <source>
        <dbReference type="ARBA" id="ARBA00001971"/>
    </source>
</evidence>
<dbReference type="PANTHER" id="PTHR24305:SF166">
    <property type="entry name" value="CYTOCHROME P450 12A4, MITOCHONDRIAL-RELATED"/>
    <property type="match status" value="1"/>
</dbReference>
<comment type="caution">
    <text evidence="6">The sequence shown here is derived from an EMBL/GenBank/DDBJ whole genome shotgun (WGS) entry which is preliminary data.</text>
</comment>
<dbReference type="Proteomes" id="UP001140510">
    <property type="component" value="Unassembled WGS sequence"/>
</dbReference>
<evidence type="ECO:0000256" key="3">
    <source>
        <dbReference type="ARBA" id="ARBA00022723"/>
    </source>
</evidence>
<dbReference type="InterPro" id="IPR002403">
    <property type="entry name" value="Cyt_P450_E_grp-IV"/>
</dbReference>
<organism evidence="6 7">
    <name type="scientific">Didymella pomorum</name>
    <dbReference type="NCBI Taxonomy" id="749634"/>
    <lineage>
        <taxon>Eukaryota</taxon>
        <taxon>Fungi</taxon>
        <taxon>Dikarya</taxon>
        <taxon>Ascomycota</taxon>
        <taxon>Pezizomycotina</taxon>
        <taxon>Dothideomycetes</taxon>
        <taxon>Pleosporomycetidae</taxon>
        <taxon>Pleosporales</taxon>
        <taxon>Pleosporineae</taxon>
        <taxon>Didymellaceae</taxon>
        <taxon>Didymella</taxon>
    </lineage>
</organism>
<feature type="binding site" description="axial binding residue" evidence="5">
    <location>
        <position position="489"/>
    </location>
    <ligand>
        <name>heme</name>
        <dbReference type="ChEBI" id="CHEBI:30413"/>
    </ligand>
    <ligandPart>
        <name>Fe</name>
        <dbReference type="ChEBI" id="CHEBI:18248"/>
    </ligandPart>
</feature>
<dbReference type="OrthoDB" id="1470350at2759"/>
<name>A0A9W9D560_9PLEO</name>
<comment type="cofactor">
    <cofactor evidence="1 5">
        <name>heme</name>
        <dbReference type="ChEBI" id="CHEBI:30413"/>
    </cofactor>
</comment>
<dbReference type="GO" id="GO:0004497">
    <property type="term" value="F:monooxygenase activity"/>
    <property type="evidence" value="ECO:0007669"/>
    <property type="project" value="InterPro"/>
</dbReference>
<dbReference type="GO" id="GO:0005506">
    <property type="term" value="F:iron ion binding"/>
    <property type="evidence" value="ECO:0007669"/>
    <property type="project" value="InterPro"/>
</dbReference>